<name>B4VUQ5_9CYAN</name>
<dbReference type="AlphaFoldDB" id="B4VUQ5"/>
<organism evidence="2 3">
    <name type="scientific">Coleofasciculus chthonoplastes PCC 7420</name>
    <dbReference type="NCBI Taxonomy" id="118168"/>
    <lineage>
        <taxon>Bacteria</taxon>
        <taxon>Bacillati</taxon>
        <taxon>Cyanobacteriota</taxon>
        <taxon>Cyanophyceae</taxon>
        <taxon>Coleofasciculales</taxon>
        <taxon>Coleofasciculaceae</taxon>
        <taxon>Coleofasciculus</taxon>
    </lineage>
</organism>
<keyword evidence="3" id="KW-1185">Reference proteome</keyword>
<dbReference type="RefSeq" id="WP_006102216.1">
    <property type="nucleotide sequence ID" value="NZ_DS989853.1"/>
</dbReference>
<reference evidence="2 3" key="1">
    <citation type="submission" date="2008-07" db="EMBL/GenBank/DDBJ databases">
        <authorList>
            <person name="Tandeau de Marsac N."/>
            <person name="Ferriera S."/>
            <person name="Johnson J."/>
            <person name="Kravitz S."/>
            <person name="Beeson K."/>
            <person name="Sutton G."/>
            <person name="Rogers Y.-H."/>
            <person name="Friedman R."/>
            <person name="Frazier M."/>
            <person name="Venter J.C."/>
        </authorList>
    </citation>
    <scope>NUCLEOTIDE SEQUENCE [LARGE SCALE GENOMIC DNA]</scope>
    <source>
        <strain evidence="2 3">PCC 7420</strain>
    </source>
</reference>
<keyword evidence="1" id="KW-0472">Membrane</keyword>
<accession>B4VUQ5</accession>
<protein>
    <submittedName>
        <fullName evidence="2">Uncharacterized protein</fullName>
    </submittedName>
</protein>
<evidence type="ECO:0000313" key="3">
    <source>
        <dbReference type="Proteomes" id="UP000003835"/>
    </source>
</evidence>
<dbReference type="HOGENOM" id="CLU_3166751_0_0_3"/>
<keyword evidence="1" id="KW-1133">Transmembrane helix</keyword>
<proteinExistence type="predicted"/>
<gene>
    <name evidence="2" type="ORF">MC7420_3895</name>
</gene>
<feature type="transmembrane region" description="Helical" evidence="1">
    <location>
        <begin position="26"/>
        <end position="44"/>
    </location>
</feature>
<dbReference type="EMBL" id="DS989853">
    <property type="protein sequence ID" value="EDX74371.1"/>
    <property type="molecule type" value="Genomic_DNA"/>
</dbReference>
<dbReference type="Proteomes" id="UP000003835">
    <property type="component" value="Unassembled WGS sequence"/>
</dbReference>
<sequence>MKTTNTSTIPMTANQPDVLPANSQTLLVNGGITILAIVALTYFTKTL</sequence>
<evidence type="ECO:0000313" key="2">
    <source>
        <dbReference type="EMBL" id="EDX74371.1"/>
    </source>
</evidence>
<evidence type="ECO:0000256" key="1">
    <source>
        <dbReference type="SAM" id="Phobius"/>
    </source>
</evidence>
<keyword evidence="1" id="KW-0812">Transmembrane</keyword>